<dbReference type="Gene3D" id="1.10.1220.10">
    <property type="entry name" value="Met repressor-like"/>
    <property type="match status" value="1"/>
</dbReference>
<keyword evidence="3" id="KW-1185">Reference proteome</keyword>
<dbReference type="InterPro" id="IPR010985">
    <property type="entry name" value="Ribbon_hlx_hlx"/>
</dbReference>
<reference evidence="3" key="1">
    <citation type="submission" date="2016-10" db="EMBL/GenBank/DDBJ databases">
        <authorList>
            <person name="Varghese N."/>
            <person name="Submissions S."/>
        </authorList>
    </citation>
    <scope>NUCLEOTIDE SEQUENCE [LARGE SCALE GENOMIC DNA]</scope>
    <source>
        <strain evidence="3">DSM 45079</strain>
    </source>
</reference>
<organism evidence="2 3">
    <name type="scientific">Jiangella alkaliphila</name>
    <dbReference type="NCBI Taxonomy" id="419479"/>
    <lineage>
        <taxon>Bacteria</taxon>
        <taxon>Bacillati</taxon>
        <taxon>Actinomycetota</taxon>
        <taxon>Actinomycetes</taxon>
        <taxon>Jiangellales</taxon>
        <taxon>Jiangellaceae</taxon>
        <taxon>Jiangella</taxon>
    </lineage>
</organism>
<feature type="region of interest" description="Disordered" evidence="1">
    <location>
        <begin position="74"/>
        <end position="108"/>
    </location>
</feature>
<evidence type="ECO:0008006" key="4">
    <source>
        <dbReference type="Google" id="ProtNLM"/>
    </source>
</evidence>
<protein>
    <recommendedName>
        <fullName evidence="4">HicB family protein</fullName>
    </recommendedName>
</protein>
<feature type="compositionally biased region" description="Pro residues" evidence="1">
    <location>
        <begin position="84"/>
        <end position="99"/>
    </location>
</feature>
<dbReference type="EMBL" id="LT629791">
    <property type="protein sequence ID" value="SDU38844.1"/>
    <property type="molecule type" value="Genomic_DNA"/>
</dbReference>
<gene>
    <name evidence="2" type="ORF">SAMN04488563_1424</name>
</gene>
<dbReference type="InterPro" id="IPR013321">
    <property type="entry name" value="Arc_rbn_hlx_hlx"/>
</dbReference>
<dbReference type="RefSeq" id="WP_046767809.1">
    <property type="nucleotide sequence ID" value="NZ_KQ061223.1"/>
</dbReference>
<sequence>MELTQYVEALRGSLAAAGQAAADDVRSAAERLSYAVEPSLRLTLLEALGDAAAEITTQLDGVVVEVRLRGGDPEMVATETVAGPPQPPQPPTPPVPPLPPEDEGTSRVSLRLPETLKVRVEEAAAAEGMSVNAWLIRAVLQTLEPQRSSTRITIGRNLSGWVR</sequence>
<evidence type="ECO:0000256" key="1">
    <source>
        <dbReference type="SAM" id="MobiDB-lite"/>
    </source>
</evidence>
<dbReference type="OrthoDB" id="5193907at2"/>
<dbReference type="SUPFAM" id="SSF47598">
    <property type="entry name" value="Ribbon-helix-helix"/>
    <property type="match status" value="1"/>
</dbReference>
<proteinExistence type="predicted"/>
<evidence type="ECO:0000313" key="3">
    <source>
        <dbReference type="Proteomes" id="UP000182977"/>
    </source>
</evidence>
<evidence type="ECO:0000313" key="2">
    <source>
        <dbReference type="EMBL" id="SDU38844.1"/>
    </source>
</evidence>
<dbReference type="STRING" id="419479.SAMN04488563_1424"/>
<name>A0A1H2I481_9ACTN</name>
<dbReference type="AlphaFoldDB" id="A0A1H2I481"/>
<dbReference type="GO" id="GO:0006355">
    <property type="term" value="P:regulation of DNA-templated transcription"/>
    <property type="evidence" value="ECO:0007669"/>
    <property type="project" value="InterPro"/>
</dbReference>
<accession>A0A1H2I481</accession>
<dbReference type="Proteomes" id="UP000182977">
    <property type="component" value="Chromosome I"/>
</dbReference>